<keyword evidence="8 9" id="KW-0807">Transducer</keyword>
<dbReference type="PROSITE" id="PS00237">
    <property type="entry name" value="G_PROTEIN_RECEP_F1_1"/>
    <property type="match status" value="1"/>
</dbReference>
<evidence type="ECO:0000259" key="11">
    <source>
        <dbReference type="PROSITE" id="PS50262"/>
    </source>
</evidence>
<keyword evidence="7 9" id="KW-0675">Receptor</keyword>
<feature type="transmembrane region" description="Helical" evidence="10">
    <location>
        <begin position="222"/>
        <end position="241"/>
    </location>
</feature>
<dbReference type="EMBL" id="CAXITT010000230">
    <property type="protein sequence ID" value="CAL1536454.1"/>
    <property type="molecule type" value="Genomic_DNA"/>
</dbReference>
<feature type="transmembrane region" description="Helical" evidence="10">
    <location>
        <begin position="43"/>
        <end position="61"/>
    </location>
</feature>
<evidence type="ECO:0000256" key="3">
    <source>
        <dbReference type="ARBA" id="ARBA00022692"/>
    </source>
</evidence>
<dbReference type="Gene3D" id="1.20.1070.10">
    <property type="entry name" value="Rhodopsin 7-helix transmembrane proteins"/>
    <property type="match status" value="1"/>
</dbReference>
<accession>A0AAV2HR99</accession>
<feature type="transmembrane region" description="Helical" evidence="10">
    <location>
        <begin position="82"/>
        <end position="107"/>
    </location>
</feature>
<dbReference type="PANTHER" id="PTHR24248">
    <property type="entry name" value="ADRENERGIC RECEPTOR-RELATED G-PROTEIN COUPLED RECEPTOR"/>
    <property type="match status" value="1"/>
</dbReference>
<keyword evidence="6 10" id="KW-0472">Membrane</keyword>
<evidence type="ECO:0000256" key="10">
    <source>
        <dbReference type="SAM" id="Phobius"/>
    </source>
</evidence>
<evidence type="ECO:0000313" key="12">
    <source>
        <dbReference type="EMBL" id="CAL1536454.1"/>
    </source>
</evidence>
<dbReference type="PRINTS" id="PR00237">
    <property type="entry name" value="GPCRRHODOPSN"/>
</dbReference>
<dbReference type="InterPro" id="IPR017452">
    <property type="entry name" value="GPCR_Rhodpsn_7TM"/>
</dbReference>
<dbReference type="Proteomes" id="UP001497497">
    <property type="component" value="Unassembled WGS sequence"/>
</dbReference>
<dbReference type="GO" id="GO:0004930">
    <property type="term" value="F:G protein-coupled receptor activity"/>
    <property type="evidence" value="ECO:0007669"/>
    <property type="project" value="UniProtKB-KW"/>
</dbReference>
<comment type="caution">
    <text evidence="12">The sequence shown here is derived from an EMBL/GenBank/DDBJ whole genome shotgun (WGS) entry which is preliminary data.</text>
</comment>
<name>A0AAV2HR99_LYMST</name>
<feature type="transmembrane region" description="Helical" evidence="10">
    <location>
        <begin position="127"/>
        <end position="155"/>
    </location>
</feature>
<keyword evidence="4 10" id="KW-1133">Transmembrane helix</keyword>
<dbReference type="PANTHER" id="PTHR24248:SF66">
    <property type="entry name" value="OCTOPAMINE RECEPTOR BETA-3R"/>
    <property type="match status" value="1"/>
</dbReference>
<feature type="domain" description="G-protein coupled receptors family 1 profile" evidence="11">
    <location>
        <begin position="1"/>
        <end position="242"/>
    </location>
</feature>
<evidence type="ECO:0000313" key="13">
    <source>
        <dbReference type="Proteomes" id="UP001497497"/>
    </source>
</evidence>
<dbReference type="Pfam" id="PF00001">
    <property type="entry name" value="7tm_1"/>
    <property type="match status" value="1"/>
</dbReference>
<evidence type="ECO:0000256" key="8">
    <source>
        <dbReference type="ARBA" id="ARBA00023224"/>
    </source>
</evidence>
<dbReference type="SUPFAM" id="SSF81321">
    <property type="entry name" value="Family A G protein-coupled receptor-like"/>
    <property type="match status" value="1"/>
</dbReference>
<dbReference type="GO" id="GO:0005886">
    <property type="term" value="C:plasma membrane"/>
    <property type="evidence" value="ECO:0007669"/>
    <property type="project" value="UniProtKB-SubCell"/>
</dbReference>
<evidence type="ECO:0000256" key="2">
    <source>
        <dbReference type="ARBA" id="ARBA00022475"/>
    </source>
</evidence>
<evidence type="ECO:0000256" key="7">
    <source>
        <dbReference type="ARBA" id="ARBA00023170"/>
    </source>
</evidence>
<protein>
    <recommendedName>
        <fullName evidence="11">G-protein coupled receptors family 1 profile domain-containing protein</fullName>
    </recommendedName>
</protein>
<keyword evidence="2" id="KW-1003">Cell membrane</keyword>
<organism evidence="12 13">
    <name type="scientific">Lymnaea stagnalis</name>
    <name type="common">Great pond snail</name>
    <name type="synonym">Helix stagnalis</name>
    <dbReference type="NCBI Taxonomy" id="6523"/>
    <lineage>
        <taxon>Eukaryota</taxon>
        <taxon>Metazoa</taxon>
        <taxon>Spiralia</taxon>
        <taxon>Lophotrochozoa</taxon>
        <taxon>Mollusca</taxon>
        <taxon>Gastropoda</taxon>
        <taxon>Heterobranchia</taxon>
        <taxon>Euthyneura</taxon>
        <taxon>Panpulmonata</taxon>
        <taxon>Hygrophila</taxon>
        <taxon>Lymnaeoidea</taxon>
        <taxon>Lymnaeidae</taxon>
        <taxon>Lymnaea</taxon>
    </lineage>
</organism>
<evidence type="ECO:0000256" key="1">
    <source>
        <dbReference type="ARBA" id="ARBA00004651"/>
    </source>
</evidence>
<keyword evidence="3 9" id="KW-0812">Transmembrane</keyword>
<dbReference type="CDD" id="cd00637">
    <property type="entry name" value="7tm_classA_rhodopsin-like"/>
    <property type="match status" value="1"/>
</dbReference>
<gene>
    <name evidence="12" type="ORF">GSLYS_00010367001</name>
</gene>
<proteinExistence type="inferred from homology"/>
<comment type="similarity">
    <text evidence="9">Belongs to the G-protein coupled receptor 1 family.</text>
</comment>
<evidence type="ECO:0000256" key="4">
    <source>
        <dbReference type="ARBA" id="ARBA00022989"/>
    </source>
</evidence>
<feature type="non-terminal residue" evidence="12">
    <location>
        <position position="242"/>
    </location>
</feature>
<evidence type="ECO:0000256" key="5">
    <source>
        <dbReference type="ARBA" id="ARBA00023040"/>
    </source>
</evidence>
<keyword evidence="13" id="KW-1185">Reference proteome</keyword>
<dbReference type="InterPro" id="IPR000276">
    <property type="entry name" value="GPCR_Rhodpsn"/>
</dbReference>
<keyword evidence="5 9" id="KW-0297">G-protein coupled receptor</keyword>
<sequence length="242" mass="27809">MLMMSLSCSDLAYSTLVMPFCVLEVIENGRWLFGEILCHARSVMVYYFLSVSIYHVACMAVDRYIAISKPFLYRNFTIKTGYVMIGVSWMLPVLIQFLPHFLGWANIEENIIFKCHDKECLHIFKQGSFIACIIVGFCIPFLIPYLCYILILRIVMKFNTRRKKHVGKTFEGAFSSKSAPAKRNLKAYGTVGSILICFTICWSPTCGFVVTFLRAGDPMQPWFFVMVMWIANLNMALNPLLY</sequence>
<comment type="subcellular location">
    <subcellularLocation>
        <location evidence="1">Cell membrane</location>
        <topology evidence="1">Multi-pass membrane protein</topology>
    </subcellularLocation>
</comment>
<feature type="transmembrane region" description="Helical" evidence="10">
    <location>
        <begin position="187"/>
        <end position="210"/>
    </location>
</feature>
<reference evidence="12 13" key="1">
    <citation type="submission" date="2024-04" db="EMBL/GenBank/DDBJ databases">
        <authorList>
            <consortium name="Genoscope - CEA"/>
            <person name="William W."/>
        </authorList>
    </citation>
    <scope>NUCLEOTIDE SEQUENCE [LARGE SCALE GENOMIC DNA]</scope>
</reference>
<dbReference type="PROSITE" id="PS50262">
    <property type="entry name" value="G_PROTEIN_RECEP_F1_2"/>
    <property type="match status" value="1"/>
</dbReference>
<evidence type="ECO:0000256" key="9">
    <source>
        <dbReference type="RuleBase" id="RU000688"/>
    </source>
</evidence>
<dbReference type="AlphaFoldDB" id="A0AAV2HR99"/>
<evidence type="ECO:0000256" key="6">
    <source>
        <dbReference type="ARBA" id="ARBA00023136"/>
    </source>
</evidence>